<dbReference type="PANTHER" id="PTHR30011:SF16">
    <property type="entry name" value="C2H2 FINGER DOMAIN TRANSCRIPTION FACTOR (EUROFUNG)-RELATED"/>
    <property type="match status" value="1"/>
</dbReference>
<feature type="domain" description="Luciferase-like" evidence="7">
    <location>
        <begin position="28"/>
        <end position="392"/>
    </location>
</feature>
<dbReference type="AlphaFoldDB" id="A0A4Y3PMH1"/>
<dbReference type="CDD" id="cd01095">
    <property type="entry name" value="Nitrilotriacetate_monoxgenase"/>
    <property type="match status" value="1"/>
</dbReference>
<keyword evidence="9" id="KW-1185">Reference proteome</keyword>
<proteinExistence type="inferred from homology"/>
<keyword evidence="1 6" id="KW-0285">Flavoprotein</keyword>
<dbReference type="InterPro" id="IPR016215">
    <property type="entry name" value="NTA_MOA"/>
</dbReference>
<dbReference type="InterPro" id="IPR036661">
    <property type="entry name" value="Luciferase-like_sf"/>
</dbReference>
<reference evidence="8 9" key="1">
    <citation type="submission" date="2019-06" db="EMBL/GenBank/DDBJ databases">
        <title>Whole genome shotgun sequence of Brevibacillus parabrevis NBRC 12334.</title>
        <authorList>
            <person name="Hosoyama A."/>
            <person name="Uohara A."/>
            <person name="Ohji S."/>
            <person name="Ichikawa N."/>
        </authorList>
    </citation>
    <scope>NUCLEOTIDE SEQUENCE [LARGE SCALE GENOMIC DNA]</scope>
    <source>
        <strain evidence="8 9">NBRC 12334</strain>
    </source>
</reference>
<comment type="caution">
    <text evidence="8">The sequence shown here is derived from an EMBL/GenBank/DDBJ whole genome shotgun (WGS) entry which is preliminary data.</text>
</comment>
<evidence type="ECO:0000256" key="5">
    <source>
        <dbReference type="ARBA" id="ARBA00033748"/>
    </source>
</evidence>
<dbReference type="PANTHER" id="PTHR30011">
    <property type="entry name" value="ALKANESULFONATE MONOOXYGENASE-RELATED"/>
    <property type="match status" value="1"/>
</dbReference>
<evidence type="ECO:0000256" key="4">
    <source>
        <dbReference type="ARBA" id="ARBA00023033"/>
    </source>
</evidence>
<dbReference type="EMBL" id="BJMH01000008">
    <property type="protein sequence ID" value="GEB32508.1"/>
    <property type="molecule type" value="Genomic_DNA"/>
</dbReference>
<evidence type="ECO:0000256" key="6">
    <source>
        <dbReference type="PIRSR" id="PIRSR000337-1"/>
    </source>
</evidence>
<evidence type="ECO:0000256" key="2">
    <source>
        <dbReference type="ARBA" id="ARBA00022643"/>
    </source>
</evidence>
<feature type="binding site" evidence="6">
    <location>
        <position position="153"/>
    </location>
    <ligand>
        <name>FMN</name>
        <dbReference type="ChEBI" id="CHEBI:58210"/>
    </ligand>
</feature>
<keyword evidence="4 8" id="KW-0503">Monooxygenase</keyword>
<dbReference type="InterPro" id="IPR051260">
    <property type="entry name" value="Diverse_substr_monoxygenases"/>
</dbReference>
<comment type="similarity">
    <text evidence="5">Belongs to the NtaA/SnaA/DszA monooxygenase family.</text>
</comment>
<keyword evidence="3" id="KW-0560">Oxidoreductase</keyword>
<dbReference type="GO" id="GO:0004497">
    <property type="term" value="F:monooxygenase activity"/>
    <property type="evidence" value="ECO:0007669"/>
    <property type="project" value="UniProtKB-KW"/>
</dbReference>
<gene>
    <name evidence="8" type="ORF">BPA01_20880</name>
</gene>
<dbReference type="GO" id="GO:0016705">
    <property type="term" value="F:oxidoreductase activity, acting on paired donors, with incorporation or reduction of molecular oxygen"/>
    <property type="evidence" value="ECO:0007669"/>
    <property type="project" value="InterPro"/>
</dbReference>
<evidence type="ECO:0000259" key="7">
    <source>
        <dbReference type="Pfam" id="PF00296"/>
    </source>
</evidence>
<dbReference type="Gene3D" id="3.20.20.30">
    <property type="entry name" value="Luciferase-like domain"/>
    <property type="match status" value="1"/>
</dbReference>
<dbReference type="PIRSF" id="PIRSF000337">
    <property type="entry name" value="NTA_MOA"/>
    <property type="match status" value="1"/>
</dbReference>
<feature type="binding site" evidence="6">
    <location>
        <position position="228"/>
    </location>
    <ligand>
        <name>FMN</name>
        <dbReference type="ChEBI" id="CHEBI:58210"/>
    </ligand>
</feature>
<feature type="binding site" evidence="6">
    <location>
        <position position="157"/>
    </location>
    <ligand>
        <name>FMN</name>
        <dbReference type="ChEBI" id="CHEBI:58210"/>
    </ligand>
</feature>
<name>A0A4Y3PMH1_BREPA</name>
<keyword evidence="2 6" id="KW-0288">FMN</keyword>
<feature type="binding site" evidence="6">
    <location>
        <position position="65"/>
    </location>
    <ligand>
        <name>FMN</name>
        <dbReference type="ChEBI" id="CHEBI:58210"/>
    </ligand>
</feature>
<feature type="binding site" evidence="6">
    <location>
        <position position="227"/>
    </location>
    <ligand>
        <name>FMN</name>
        <dbReference type="ChEBI" id="CHEBI:58210"/>
    </ligand>
</feature>
<sequence>MCVLIHMGNQKRTLHLNLFLSSLGHHEAAWRHPSSRVEDIIDFSRFQRLAQKAEQAKLDSLFLADRYATSRKAVKYGAISGLEPLTLLSALAVVTSRIGLIATVSTSFNEPFNLARRFASLDHLSKGRAGWNIITSGTDGEAQNFNYERIPEHHLRYERAAEFLDVTLKLWDSWETDALIQDKASGIYADNSKVHEFNHKGKHFAVRGPLNLPRSPQGRPLLVQAGSSEDGKDFAARYAEAIFTAQQSLADAQAFYADVKSRVARYGRSPEQVVILPGICPIIGESEAEAKEKEAQLHELTHPAYSLLQLSNRIGYDLSSYPLDGPLPELPATEQIAGHQSRAQLIRNLAERENLTLRQLLLRLAGGRGHRTIAGTAEQVADELEAWFTQGAADGFNIMPQLTNGGLEDFIDQVVPKLQQRGLFRTEYTGHTLREHYGLDVPANQFASAPQVH</sequence>
<evidence type="ECO:0000256" key="1">
    <source>
        <dbReference type="ARBA" id="ARBA00022630"/>
    </source>
</evidence>
<dbReference type="NCBIfam" id="TIGR03860">
    <property type="entry name" value="FMN_nitrolo"/>
    <property type="match status" value="1"/>
</dbReference>
<dbReference type="Proteomes" id="UP000316882">
    <property type="component" value="Unassembled WGS sequence"/>
</dbReference>
<evidence type="ECO:0000256" key="3">
    <source>
        <dbReference type="ARBA" id="ARBA00023002"/>
    </source>
</evidence>
<dbReference type="SUPFAM" id="SSF51679">
    <property type="entry name" value="Bacterial luciferase-like"/>
    <property type="match status" value="1"/>
</dbReference>
<dbReference type="InterPro" id="IPR011251">
    <property type="entry name" value="Luciferase-like_dom"/>
</dbReference>
<organism evidence="8 9">
    <name type="scientific">Brevibacillus parabrevis</name>
    <dbReference type="NCBI Taxonomy" id="54914"/>
    <lineage>
        <taxon>Bacteria</taxon>
        <taxon>Bacillati</taxon>
        <taxon>Bacillota</taxon>
        <taxon>Bacilli</taxon>
        <taxon>Bacillales</taxon>
        <taxon>Paenibacillaceae</taxon>
        <taxon>Brevibacillus</taxon>
    </lineage>
</organism>
<dbReference type="Pfam" id="PF00296">
    <property type="entry name" value="Bac_luciferase"/>
    <property type="match status" value="1"/>
</dbReference>
<evidence type="ECO:0000313" key="8">
    <source>
        <dbReference type="EMBL" id="GEB32508.1"/>
    </source>
</evidence>
<feature type="binding site" evidence="6">
    <location>
        <position position="103"/>
    </location>
    <ligand>
        <name>FMN</name>
        <dbReference type="ChEBI" id="CHEBI:58210"/>
    </ligand>
</feature>
<evidence type="ECO:0000313" key="9">
    <source>
        <dbReference type="Proteomes" id="UP000316882"/>
    </source>
</evidence>
<protein>
    <submittedName>
        <fullName evidence="8">Monooxygenase</fullName>
    </submittedName>
</protein>
<accession>A0A4Y3PMH1</accession>